<dbReference type="EMBL" id="JARJCN010000058">
    <property type="protein sequence ID" value="KAJ7079777.1"/>
    <property type="molecule type" value="Genomic_DNA"/>
</dbReference>
<protein>
    <submittedName>
        <fullName evidence="2">Uncharacterized protein</fullName>
    </submittedName>
</protein>
<accession>A0AAD6XHP0</accession>
<feature type="region of interest" description="Disordered" evidence="1">
    <location>
        <begin position="518"/>
        <end position="557"/>
    </location>
</feature>
<keyword evidence="3" id="KW-1185">Reference proteome</keyword>
<name>A0AAD6XHP0_9AGAR</name>
<organism evidence="2 3">
    <name type="scientific">Mycena belliarum</name>
    <dbReference type="NCBI Taxonomy" id="1033014"/>
    <lineage>
        <taxon>Eukaryota</taxon>
        <taxon>Fungi</taxon>
        <taxon>Dikarya</taxon>
        <taxon>Basidiomycota</taxon>
        <taxon>Agaricomycotina</taxon>
        <taxon>Agaricomycetes</taxon>
        <taxon>Agaricomycetidae</taxon>
        <taxon>Agaricales</taxon>
        <taxon>Marasmiineae</taxon>
        <taxon>Mycenaceae</taxon>
        <taxon>Mycena</taxon>
    </lineage>
</organism>
<feature type="compositionally biased region" description="Polar residues" evidence="1">
    <location>
        <begin position="547"/>
        <end position="557"/>
    </location>
</feature>
<evidence type="ECO:0000313" key="3">
    <source>
        <dbReference type="Proteomes" id="UP001222325"/>
    </source>
</evidence>
<gene>
    <name evidence="2" type="ORF">B0H15DRAFT_787634</name>
</gene>
<comment type="caution">
    <text evidence="2">The sequence shown here is derived from an EMBL/GenBank/DDBJ whole genome shotgun (WGS) entry which is preliminary data.</text>
</comment>
<dbReference type="Proteomes" id="UP001222325">
    <property type="component" value="Unassembled WGS sequence"/>
</dbReference>
<feature type="compositionally biased region" description="Low complexity" evidence="1">
    <location>
        <begin position="24"/>
        <end position="34"/>
    </location>
</feature>
<evidence type="ECO:0000313" key="2">
    <source>
        <dbReference type="EMBL" id="KAJ7079777.1"/>
    </source>
</evidence>
<dbReference type="AlphaFoldDB" id="A0AAD6XHP0"/>
<reference evidence="2" key="1">
    <citation type="submission" date="2023-03" db="EMBL/GenBank/DDBJ databases">
        <title>Massive genome expansion in bonnet fungi (Mycena s.s.) driven by repeated elements and novel gene families across ecological guilds.</title>
        <authorList>
            <consortium name="Lawrence Berkeley National Laboratory"/>
            <person name="Harder C.B."/>
            <person name="Miyauchi S."/>
            <person name="Viragh M."/>
            <person name="Kuo A."/>
            <person name="Thoen E."/>
            <person name="Andreopoulos B."/>
            <person name="Lu D."/>
            <person name="Skrede I."/>
            <person name="Drula E."/>
            <person name="Henrissat B."/>
            <person name="Morin E."/>
            <person name="Kohler A."/>
            <person name="Barry K."/>
            <person name="LaButti K."/>
            <person name="Morin E."/>
            <person name="Salamov A."/>
            <person name="Lipzen A."/>
            <person name="Mereny Z."/>
            <person name="Hegedus B."/>
            <person name="Baldrian P."/>
            <person name="Stursova M."/>
            <person name="Weitz H."/>
            <person name="Taylor A."/>
            <person name="Grigoriev I.V."/>
            <person name="Nagy L.G."/>
            <person name="Martin F."/>
            <person name="Kauserud H."/>
        </authorList>
    </citation>
    <scope>NUCLEOTIDE SEQUENCE</scope>
    <source>
        <strain evidence="2">CBHHK173m</strain>
    </source>
</reference>
<evidence type="ECO:0000256" key="1">
    <source>
        <dbReference type="SAM" id="MobiDB-lite"/>
    </source>
</evidence>
<feature type="region of interest" description="Disordered" evidence="1">
    <location>
        <begin position="1"/>
        <end position="40"/>
    </location>
</feature>
<sequence length="557" mass="62954">MDDAPGTAADPQGSAVPRSEKSLAPAAGPSGSAGVVRQEDARRYSTPRVACDAGFDLHPGLALGMRFELPLIQRYTGRDVEVDQVLYEIWSPNSTQNPFLPGLMRDGFPLIPSKREQRRFDGHPGRFDYCEFPQYDMDDREWAPFVRRPTTIGTTESCRVGVHVLCVEWPKDPSAVAGISGRFLDSLGSWFGELGAQSEELRVQQQIADEDWARCPSLPSQEDFTTLRDCRVYEDAVDLLARMQRQMRERAAWIAMIRAMVDSSFDSSEVWVKGYPTADERYVGVFVNDAMKNKVAWLLSVRVPVFIAHRYASHEQPRSVANGTPRLTSFTEGTEVGLRKSRQANSYAFIAAREGFAVTEYEEDQGRAPDSSAAHRDPHFSSSLYLEARAKARAGQAELPREPPRRPLTGDDLRFEAPPPSSLLVHPHRVEWILPPPVPPNPVGKRWEKWEMTQDEKTSDYVFLKHGHKWRAEGEVEIWYDRHLVRELYLDDSWEMDVGVVGSAVFGAPAPRIRYYDASDQDRPRRTKPSLWMYRSRTGDPAHVGTLPQQPSAEQLP</sequence>
<proteinExistence type="predicted"/>
<feature type="non-terminal residue" evidence="2">
    <location>
        <position position="557"/>
    </location>
</feature>